<dbReference type="EMBL" id="KY684083">
    <property type="protein sequence ID" value="ARF08681.1"/>
    <property type="molecule type" value="Genomic_DNA"/>
</dbReference>
<proteinExistence type="predicted"/>
<dbReference type="GO" id="GO:0016740">
    <property type="term" value="F:transferase activity"/>
    <property type="evidence" value="ECO:0007669"/>
    <property type="project" value="UniProtKB-KW"/>
</dbReference>
<dbReference type="InterPro" id="IPR038577">
    <property type="entry name" value="GT10-like_C_sf"/>
</dbReference>
<organism evidence="1">
    <name type="scientific">Catovirus CTV1</name>
    <dbReference type="NCBI Taxonomy" id="1977631"/>
    <lineage>
        <taxon>Viruses</taxon>
        <taxon>Varidnaviria</taxon>
        <taxon>Bamfordvirae</taxon>
        <taxon>Nucleocytoviricota</taxon>
        <taxon>Megaviricetes</taxon>
        <taxon>Imitervirales</taxon>
        <taxon>Mimiviridae</taxon>
        <taxon>Klosneuvirinae</taxon>
        <taxon>Catovirus</taxon>
    </lineage>
</organism>
<dbReference type="SUPFAM" id="SSF53756">
    <property type="entry name" value="UDP-Glycosyltransferase/glycogen phosphorylase"/>
    <property type="match status" value="1"/>
</dbReference>
<reference evidence="1" key="1">
    <citation type="journal article" date="2017" name="Science">
        <title>Giant viruses with an expanded complement of translation system components.</title>
        <authorList>
            <person name="Schulz F."/>
            <person name="Yutin N."/>
            <person name="Ivanova N.N."/>
            <person name="Ortega D.R."/>
            <person name="Lee T.K."/>
            <person name="Vierheilig J."/>
            <person name="Daims H."/>
            <person name="Horn M."/>
            <person name="Wagner M."/>
            <person name="Jensen G.J."/>
            <person name="Kyrpides N.C."/>
            <person name="Koonin E.V."/>
            <person name="Woyke T."/>
        </authorList>
    </citation>
    <scope>NUCLEOTIDE SEQUENCE</scope>
    <source>
        <strain evidence="1">CTV1</strain>
    </source>
</reference>
<protein>
    <submittedName>
        <fullName evidence="1">Glycosyltransferase</fullName>
    </submittedName>
</protein>
<dbReference type="Gene3D" id="3.40.50.11660">
    <property type="entry name" value="Glycosyl transferase family 10, C-terminal domain"/>
    <property type="match status" value="1"/>
</dbReference>
<gene>
    <name evidence="1" type="ORF">Catovirus_1_731</name>
</gene>
<accession>A0A1V0SAG4</accession>
<evidence type="ECO:0000313" key="1">
    <source>
        <dbReference type="EMBL" id="ARF08681.1"/>
    </source>
</evidence>
<sequence length="736" mass="87249">MRQKILIYRNKQQNSNIVTELLYQLNKYYYVNVIDGNSGIIHKTNDIIIVFDIVSFFLQNNVTRFSNIHVWYSKNNKIYVNGHFIDDKIIIENNIHLINSILTIDKDVDFIKTVVYKDVYQLLDIFGFFNKTIKVKLLCNWQNSDQLVKSYNRLCHVGNIWNNIEITSEDNAEYFCIINYPQKEEYYDPRKTIVVSMEEITNRKCFFPSEWITPAKHQFMHYFDKHNAIEWHLNRNWQELYTSIIAKEKMLSSVTSSEYRLDGHIKRIKFLQYLDDKIDFDLFGKSNDFKLRNYKGSLPYLNKDDGIFPYKYTIACENILADGYFTEKIIDAILGECLCFYWGCPDIDKYINPRCFIRINLDNHVEALNTIINAMNNNEWEKRVGFIKAEKFKILNELQLLPTIERIIFDNINSQNNYINNDLINIVNSIPENFCYYYESEKVANSIYNYMISSNKGVTCHKNNIDVKKSNKEKALFYISFDQLAEIKSSVIKFKKYWVILDNYDDFSFETYRQIKKVFFNNHIYSHKISDGFRWIIVTNCEVDNLESYRLPENIKIKSLSKKSIEKFQITSDIKKMFTGPSNFIGKKSQLKHNYDPKLLANALNHINSWKEFINGKDNILIVLDNVHIKIKDNFDFCLTKLLNSVKNDNNWDILYLDLECDTIDVKYYIDNAIAILPNDVKIYGKQVFAYCITKKAAEKLVKTIETIGIEQPIEQFFEDQLDNMVVYKNIYKKLF</sequence>
<keyword evidence="1" id="KW-0808">Transferase</keyword>
<name>A0A1V0SAG4_9VIRU</name>